<dbReference type="InterPro" id="IPR009081">
    <property type="entry name" value="PP-bd_ACP"/>
</dbReference>
<organism evidence="2 3">
    <name type="scientific">Xylanibacillus composti</name>
    <dbReference type="NCBI Taxonomy" id="1572762"/>
    <lineage>
        <taxon>Bacteria</taxon>
        <taxon>Bacillati</taxon>
        <taxon>Bacillota</taxon>
        <taxon>Bacilli</taxon>
        <taxon>Bacillales</taxon>
        <taxon>Paenibacillaceae</taxon>
        <taxon>Xylanibacillus</taxon>
    </lineage>
</organism>
<keyword evidence="3" id="KW-1185">Reference proteome</keyword>
<name>A0A8J4H6E3_9BACL</name>
<dbReference type="Proteomes" id="UP000677918">
    <property type="component" value="Unassembled WGS sequence"/>
</dbReference>
<dbReference type="RefSeq" id="WP_213412138.1">
    <property type="nucleotide sequence ID" value="NZ_BOVK01000027.1"/>
</dbReference>
<accession>A0A8J4H6E3</accession>
<gene>
    <name evidence="2" type="ORF">XYCOK13_21570</name>
</gene>
<dbReference type="Gene3D" id="1.10.1200.10">
    <property type="entry name" value="ACP-like"/>
    <property type="match status" value="1"/>
</dbReference>
<protein>
    <recommendedName>
        <fullName evidence="1">Carrier domain-containing protein</fullName>
    </recommendedName>
</protein>
<dbReference type="AlphaFoldDB" id="A0A8J4H6E3"/>
<dbReference type="InterPro" id="IPR036736">
    <property type="entry name" value="ACP-like_sf"/>
</dbReference>
<sequence>MDIQNEVLRLLSQEGCGVLPREQIETECALLDIGFDSLRYMEFVVLLEESLHITVPDSMLEIRAEMKVADIIRMASEAGHA</sequence>
<dbReference type="EMBL" id="BOVK01000027">
    <property type="protein sequence ID" value="GIQ69333.1"/>
    <property type="molecule type" value="Genomic_DNA"/>
</dbReference>
<proteinExistence type="predicted"/>
<evidence type="ECO:0000259" key="1">
    <source>
        <dbReference type="PROSITE" id="PS50075"/>
    </source>
</evidence>
<dbReference type="PROSITE" id="PS50075">
    <property type="entry name" value="CARRIER"/>
    <property type="match status" value="1"/>
</dbReference>
<evidence type="ECO:0000313" key="3">
    <source>
        <dbReference type="Proteomes" id="UP000677918"/>
    </source>
</evidence>
<dbReference type="Pfam" id="PF00550">
    <property type="entry name" value="PP-binding"/>
    <property type="match status" value="1"/>
</dbReference>
<evidence type="ECO:0000313" key="2">
    <source>
        <dbReference type="EMBL" id="GIQ69333.1"/>
    </source>
</evidence>
<comment type="caution">
    <text evidence="2">The sequence shown here is derived from an EMBL/GenBank/DDBJ whole genome shotgun (WGS) entry which is preliminary data.</text>
</comment>
<feature type="domain" description="Carrier" evidence="1">
    <location>
        <begin position="2"/>
        <end position="79"/>
    </location>
</feature>
<dbReference type="SUPFAM" id="SSF47336">
    <property type="entry name" value="ACP-like"/>
    <property type="match status" value="1"/>
</dbReference>
<reference evidence="2" key="1">
    <citation type="submission" date="2021-04" db="EMBL/GenBank/DDBJ databases">
        <title>Draft genome sequence of Xylanibacillus composti strain K13.</title>
        <authorList>
            <person name="Uke A."/>
            <person name="Chhe C."/>
            <person name="Baramee S."/>
            <person name="Kosugi A."/>
        </authorList>
    </citation>
    <scope>NUCLEOTIDE SEQUENCE</scope>
    <source>
        <strain evidence="2">K13</strain>
    </source>
</reference>